<dbReference type="Pfam" id="PF02779">
    <property type="entry name" value="Transket_pyr"/>
    <property type="match status" value="1"/>
</dbReference>
<dbReference type="GO" id="GO:0016624">
    <property type="term" value="F:oxidoreductase activity, acting on the aldehyde or oxo group of donors, disulfide as acceptor"/>
    <property type="evidence" value="ECO:0007669"/>
    <property type="project" value="InterPro"/>
</dbReference>
<dbReference type="InterPro" id="IPR005475">
    <property type="entry name" value="Transketolase-like_Pyr-bd"/>
</dbReference>
<feature type="region of interest" description="Disordered" evidence="4">
    <location>
        <begin position="112"/>
        <end position="133"/>
    </location>
</feature>
<dbReference type="EMBL" id="UINC01002746">
    <property type="protein sequence ID" value="SUZ99877.1"/>
    <property type="molecule type" value="Genomic_DNA"/>
</dbReference>
<evidence type="ECO:0000259" key="5">
    <source>
        <dbReference type="SMART" id="SM00861"/>
    </source>
</evidence>
<dbReference type="CDD" id="cd07036">
    <property type="entry name" value="TPP_PYR_E1-PDHc-beta_like"/>
    <property type="match status" value="1"/>
</dbReference>
<dbReference type="PANTHER" id="PTHR43257">
    <property type="entry name" value="PYRUVATE DEHYDROGENASE E1 COMPONENT BETA SUBUNIT"/>
    <property type="match status" value="1"/>
</dbReference>
<comment type="cofactor">
    <cofactor evidence="1">
        <name>thiamine diphosphate</name>
        <dbReference type="ChEBI" id="CHEBI:58937"/>
    </cofactor>
</comment>
<dbReference type="SUPFAM" id="SSF52518">
    <property type="entry name" value="Thiamin diphosphate-binding fold (THDP-binding)"/>
    <property type="match status" value="2"/>
</dbReference>
<sequence length="639" mass="69731">MSQESTTASNPSSQAKAIKNQKHMKDLSRDDLLNAYRMMVLSRRLDEKEIQLKNQSATFFQISAAGHEAVQVAAGMLLRPGYDWTFPYYRDRALCLTLGVSPTTMLLGGVGSAEDPSSGGRQMPSHWSSRESHIVSPSSATGMQCLHAVGCAEAGVLAATQRTADKALISAHDDEVVLVSLGEGATSEGEFWEALSATCLQKLPVVYVIQDNGYAISVPVDAQTPGGSISTLVERFPTLRTISIDGTDFFESYSGMHEAITYAQSRKGPALVHASVVRLHSHSLSDDQKAYRSEAECQADLEQDPLKLFKHHCIQEAIASEADLKKIESAVDNDIAEATSQALKASQPNPATVLDYLYSPKIDPASAAFTSEPTPSGDPETMVTAINHTLRDEMTCNPHIVMFGEDIADCSRTESLPSVSGKGGVFKVTHGLQRAFGEDRVFNTPVAEAGIVGRALGMAIRGIKPVVEIQFFDYIWPAMMQLRNEISMLRYRSNNTYACPMVIRVPIGGYLRGGSLYHSQSGESIFAHCPGLRIAYPSNAEDASGLLRTAIRCDDPVLFFEHKHLYRQTYNKRPYPGADYTVPFGQAATRREGHDLVVVTWGALVQRSLLAAQQASKDDISVMVLDLRTIAPYDWESIA</sequence>
<gene>
    <name evidence="6" type="ORF">METZ01_LOCUS52731</name>
</gene>
<organism evidence="6">
    <name type="scientific">marine metagenome</name>
    <dbReference type="NCBI Taxonomy" id="408172"/>
    <lineage>
        <taxon>unclassified sequences</taxon>
        <taxon>metagenomes</taxon>
        <taxon>ecological metagenomes</taxon>
    </lineage>
</organism>
<dbReference type="SMART" id="SM00861">
    <property type="entry name" value="Transket_pyr"/>
    <property type="match status" value="1"/>
</dbReference>
<evidence type="ECO:0000256" key="1">
    <source>
        <dbReference type="ARBA" id="ARBA00001964"/>
    </source>
</evidence>
<name>A0A381SCB5_9ZZZZ</name>
<keyword evidence="2" id="KW-0560">Oxidoreductase</keyword>
<proteinExistence type="predicted"/>
<dbReference type="Gene3D" id="3.40.50.920">
    <property type="match status" value="1"/>
</dbReference>
<dbReference type="InterPro" id="IPR029061">
    <property type="entry name" value="THDP-binding"/>
</dbReference>
<dbReference type="CDD" id="cd02000">
    <property type="entry name" value="TPP_E1_PDC_ADC_BCADC"/>
    <property type="match status" value="1"/>
</dbReference>
<dbReference type="SUPFAM" id="SSF52922">
    <property type="entry name" value="TK C-terminal domain-like"/>
    <property type="match status" value="1"/>
</dbReference>
<dbReference type="Pfam" id="PF00676">
    <property type="entry name" value="E1_dh"/>
    <property type="match status" value="1"/>
</dbReference>
<evidence type="ECO:0000256" key="2">
    <source>
        <dbReference type="ARBA" id="ARBA00023002"/>
    </source>
</evidence>
<feature type="non-terminal residue" evidence="6">
    <location>
        <position position="639"/>
    </location>
</feature>
<keyword evidence="3" id="KW-0786">Thiamine pyrophosphate</keyword>
<evidence type="ECO:0000256" key="3">
    <source>
        <dbReference type="ARBA" id="ARBA00023052"/>
    </source>
</evidence>
<dbReference type="InterPro" id="IPR033248">
    <property type="entry name" value="Transketolase_C"/>
</dbReference>
<feature type="domain" description="Transketolase-like pyrimidine-binding" evidence="5">
    <location>
        <begin position="380"/>
        <end position="568"/>
    </location>
</feature>
<protein>
    <recommendedName>
        <fullName evidence="5">Transketolase-like pyrimidine-binding domain-containing protein</fullName>
    </recommendedName>
</protein>
<dbReference type="InterPro" id="IPR001017">
    <property type="entry name" value="DH_E1"/>
</dbReference>
<feature type="compositionally biased region" description="Polar residues" evidence="4">
    <location>
        <begin position="1"/>
        <end position="15"/>
    </location>
</feature>
<accession>A0A381SCB5</accession>
<dbReference type="PANTHER" id="PTHR43257:SF2">
    <property type="entry name" value="PYRUVATE DEHYDROGENASE E1 COMPONENT SUBUNIT BETA"/>
    <property type="match status" value="1"/>
</dbReference>
<evidence type="ECO:0000313" key="6">
    <source>
        <dbReference type="EMBL" id="SUZ99877.1"/>
    </source>
</evidence>
<dbReference type="Pfam" id="PF02780">
    <property type="entry name" value="Transketolase_C"/>
    <property type="match status" value="1"/>
</dbReference>
<dbReference type="AlphaFoldDB" id="A0A381SCB5"/>
<feature type="region of interest" description="Disordered" evidence="4">
    <location>
        <begin position="1"/>
        <end position="24"/>
    </location>
</feature>
<dbReference type="FunFam" id="3.40.50.970:FF:000001">
    <property type="entry name" value="Pyruvate dehydrogenase E1 beta subunit"/>
    <property type="match status" value="1"/>
</dbReference>
<reference evidence="6" key="1">
    <citation type="submission" date="2018-05" db="EMBL/GenBank/DDBJ databases">
        <authorList>
            <person name="Lanie J.A."/>
            <person name="Ng W.-L."/>
            <person name="Kazmierczak K.M."/>
            <person name="Andrzejewski T.M."/>
            <person name="Davidsen T.M."/>
            <person name="Wayne K.J."/>
            <person name="Tettelin H."/>
            <person name="Glass J.I."/>
            <person name="Rusch D."/>
            <person name="Podicherti R."/>
            <person name="Tsui H.-C.T."/>
            <person name="Winkler M.E."/>
        </authorList>
    </citation>
    <scope>NUCLEOTIDE SEQUENCE</scope>
</reference>
<dbReference type="InterPro" id="IPR009014">
    <property type="entry name" value="Transketo_C/PFOR_II"/>
</dbReference>
<dbReference type="Gene3D" id="3.40.50.970">
    <property type="match status" value="2"/>
</dbReference>
<evidence type="ECO:0000256" key="4">
    <source>
        <dbReference type="SAM" id="MobiDB-lite"/>
    </source>
</evidence>